<accession>A0A232EPJ3</accession>
<gene>
    <name evidence="1" type="ORF">TSAR_001662</name>
</gene>
<evidence type="ECO:0000313" key="1">
    <source>
        <dbReference type="EMBL" id="OXU20274.1"/>
    </source>
</evidence>
<keyword evidence="2" id="KW-1185">Reference proteome</keyword>
<reference evidence="1 2" key="1">
    <citation type="journal article" date="2017" name="Curr. Biol.">
        <title>The Evolution of Venom by Co-option of Single-Copy Genes.</title>
        <authorList>
            <person name="Martinson E.O."/>
            <person name="Mrinalini"/>
            <person name="Kelkar Y.D."/>
            <person name="Chang C.H."/>
            <person name="Werren J.H."/>
        </authorList>
    </citation>
    <scope>NUCLEOTIDE SEQUENCE [LARGE SCALE GENOMIC DNA]</scope>
    <source>
        <strain evidence="1 2">Alberta</strain>
        <tissue evidence="1">Whole body</tissue>
    </source>
</reference>
<organism evidence="1 2">
    <name type="scientific">Trichomalopsis sarcophagae</name>
    <dbReference type="NCBI Taxonomy" id="543379"/>
    <lineage>
        <taxon>Eukaryota</taxon>
        <taxon>Metazoa</taxon>
        <taxon>Ecdysozoa</taxon>
        <taxon>Arthropoda</taxon>
        <taxon>Hexapoda</taxon>
        <taxon>Insecta</taxon>
        <taxon>Pterygota</taxon>
        <taxon>Neoptera</taxon>
        <taxon>Endopterygota</taxon>
        <taxon>Hymenoptera</taxon>
        <taxon>Apocrita</taxon>
        <taxon>Proctotrupomorpha</taxon>
        <taxon>Chalcidoidea</taxon>
        <taxon>Pteromalidae</taxon>
        <taxon>Pteromalinae</taxon>
        <taxon>Trichomalopsis</taxon>
    </lineage>
</organism>
<dbReference type="STRING" id="543379.A0A232EPJ3"/>
<dbReference type="OrthoDB" id="295078at2759"/>
<sequence length="151" mass="16954">MKHMPVEYCGYTAMDRRCAAPMIPWIISEIRKKNVPQKVNLLVASGFVSAYVTNKEQPLFKHPLRGTLKPQVAPPSCQDPKAGTFLYMIKGDEGLYYYHLFRAKDADAIILSCYARKKIYSTQKENTCIKVHHATRDISGAGELDTLAATS</sequence>
<dbReference type="AlphaFoldDB" id="A0A232EPJ3"/>
<evidence type="ECO:0000313" key="2">
    <source>
        <dbReference type="Proteomes" id="UP000215335"/>
    </source>
</evidence>
<protein>
    <submittedName>
        <fullName evidence="1">Uncharacterized protein</fullName>
    </submittedName>
</protein>
<dbReference type="Proteomes" id="UP000215335">
    <property type="component" value="Unassembled WGS sequence"/>
</dbReference>
<dbReference type="SUPFAM" id="SSF50729">
    <property type="entry name" value="PH domain-like"/>
    <property type="match status" value="1"/>
</dbReference>
<comment type="caution">
    <text evidence="1">The sequence shown here is derived from an EMBL/GenBank/DDBJ whole genome shotgun (WGS) entry which is preliminary data.</text>
</comment>
<proteinExistence type="predicted"/>
<name>A0A232EPJ3_9HYME</name>
<dbReference type="EMBL" id="NNAY01002931">
    <property type="protein sequence ID" value="OXU20274.1"/>
    <property type="molecule type" value="Genomic_DNA"/>
</dbReference>